<dbReference type="GO" id="GO:0030663">
    <property type="term" value="C:COPI-coated vesicle membrane"/>
    <property type="evidence" value="ECO:0007669"/>
    <property type="project" value="UniProtKB-SubCell"/>
</dbReference>
<keyword evidence="3" id="KW-0653">Protein transport</keyword>
<evidence type="ECO:0000256" key="1">
    <source>
        <dbReference type="ARBA" id="ARBA00022448"/>
    </source>
</evidence>
<dbReference type="GO" id="GO:0005085">
    <property type="term" value="F:guanyl-nucleotide exchange factor activity"/>
    <property type="evidence" value="ECO:0007669"/>
    <property type="project" value="InterPro"/>
</dbReference>
<comment type="subcellular location">
    <subcellularLocation>
        <location evidence="5">Cytoplasmic vesicle</location>
        <location evidence="5">COPI-coated vesicle membrane</location>
    </subcellularLocation>
</comment>
<dbReference type="InterPro" id="IPR046455">
    <property type="entry name" value="Sec7/BIG1-like_C"/>
</dbReference>
<dbReference type="CDD" id="cd00171">
    <property type="entry name" value="Sec7"/>
    <property type="match status" value="1"/>
</dbReference>
<dbReference type="Pfam" id="PF01369">
    <property type="entry name" value="Sec7"/>
    <property type="match status" value="1"/>
</dbReference>
<evidence type="ECO:0000256" key="6">
    <source>
        <dbReference type="SAM" id="MobiDB-lite"/>
    </source>
</evidence>
<evidence type="ECO:0000256" key="5">
    <source>
        <dbReference type="ARBA" id="ARBA00060451"/>
    </source>
</evidence>
<feature type="compositionally biased region" description="Polar residues" evidence="6">
    <location>
        <begin position="12"/>
        <end position="29"/>
    </location>
</feature>
<feature type="region of interest" description="Disordered" evidence="6">
    <location>
        <begin position="1"/>
        <end position="74"/>
    </location>
</feature>
<dbReference type="InterPro" id="IPR015403">
    <property type="entry name" value="Mon2/Sec7/BIG1-like_HDS"/>
</dbReference>
<organism evidence="8 9">
    <name type="scientific">Wallemia hederae</name>
    <dbReference type="NCBI Taxonomy" id="1540922"/>
    <lineage>
        <taxon>Eukaryota</taxon>
        <taxon>Fungi</taxon>
        <taxon>Dikarya</taxon>
        <taxon>Basidiomycota</taxon>
        <taxon>Wallemiomycotina</taxon>
        <taxon>Wallemiomycetes</taxon>
        <taxon>Wallemiales</taxon>
        <taxon>Wallemiaceae</taxon>
        <taxon>Wallemia</taxon>
    </lineage>
</organism>
<dbReference type="SUPFAM" id="SSF48425">
    <property type="entry name" value="Sec7 domain"/>
    <property type="match status" value="1"/>
</dbReference>
<feature type="compositionally biased region" description="Polar residues" evidence="6">
    <location>
        <begin position="258"/>
        <end position="283"/>
    </location>
</feature>
<evidence type="ECO:0000259" key="7">
    <source>
        <dbReference type="PROSITE" id="PS50190"/>
    </source>
</evidence>
<reference evidence="8 9" key="1">
    <citation type="submission" date="2019-03" db="EMBL/GenBank/DDBJ databases">
        <title>Sequencing 23 genomes of Wallemia ichthyophaga.</title>
        <authorList>
            <person name="Gostincar C."/>
        </authorList>
    </citation>
    <scope>NUCLEOTIDE SEQUENCE [LARGE SCALE GENOMIC DNA]</scope>
    <source>
        <strain evidence="8 9">EXF-5753</strain>
    </source>
</reference>
<dbReference type="SUPFAM" id="SSF48371">
    <property type="entry name" value="ARM repeat"/>
    <property type="match status" value="1"/>
</dbReference>
<name>A0A4T0FK22_9BASI</name>
<protein>
    <recommendedName>
        <fullName evidence="7">SEC7 domain-containing protein</fullName>
    </recommendedName>
</protein>
<evidence type="ECO:0000313" key="9">
    <source>
        <dbReference type="Proteomes" id="UP000310189"/>
    </source>
</evidence>
<dbReference type="GO" id="GO:0015031">
    <property type="term" value="P:protein transport"/>
    <property type="evidence" value="ECO:0007669"/>
    <property type="project" value="UniProtKB-KW"/>
</dbReference>
<dbReference type="InterPro" id="IPR035999">
    <property type="entry name" value="Sec7_dom_sf"/>
</dbReference>
<dbReference type="InterPro" id="IPR016024">
    <property type="entry name" value="ARM-type_fold"/>
</dbReference>
<keyword evidence="4" id="KW-0472">Membrane</keyword>
<evidence type="ECO:0000256" key="4">
    <source>
        <dbReference type="ARBA" id="ARBA00023136"/>
    </source>
</evidence>
<keyword evidence="1" id="KW-0813">Transport</keyword>
<evidence type="ECO:0000313" key="8">
    <source>
        <dbReference type="EMBL" id="TIA87056.1"/>
    </source>
</evidence>
<comment type="caution">
    <text evidence="8">The sequence shown here is derived from an EMBL/GenBank/DDBJ whole genome shotgun (WGS) entry which is preliminary data.</text>
</comment>
<feature type="compositionally biased region" description="Basic and acidic residues" evidence="6">
    <location>
        <begin position="32"/>
        <end position="46"/>
    </location>
</feature>
<dbReference type="InterPro" id="IPR023394">
    <property type="entry name" value="Sec7_C_sf"/>
</dbReference>
<feature type="region of interest" description="Disordered" evidence="6">
    <location>
        <begin position="258"/>
        <end position="321"/>
    </location>
</feature>
<dbReference type="PANTHER" id="PTHR10663:SF375">
    <property type="entry name" value="LD29171P"/>
    <property type="match status" value="1"/>
</dbReference>
<evidence type="ECO:0000256" key="2">
    <source>
        <dbReference type="ARBA" id="ARBA00022490"/>
    </source>
</evidence>
<feature type="compositionally biased region" description="Polar residues" evidence="6">
    <location>
        <begin position="64"/>
        <end position="74"/>
    </location>
</feature>
<feature type="domain" description="SEC7" evidence="7">
    <location>
        <begin position="690"/>
        <end position="879"/>
    </location>
</feature>
<dbReference type="EMBL" id="SPNW01000066">
    <property type="protein sequence ID" value="TIA87056.1"/>
    <property type="molecule type" value="Genomic_DNA"/>
</dbReference>
<dbReference type="FunFam" id="1.10.1000.11:FF:000003">
    <property type="entry name" value="Brefeldin A-inhibited guanine nucleotide-exchange protein 1"/>
    <property type="match status" value="1"/>
</dbReference>
<proteinExistence type="predicted"/>
<dbReference type="GO" id="GO:0032012">
    <property type="term" value="P:regulation of ARF protein signal transduction"/>
    <property type="evidence" value="ECO:0007669"/>
    <property type="project" value="InterPro"/>
</dbReference>
<dbReference type="InterPro" id="IPR032629">
    <property type="entry name" value="DCB_dom"/>
</dbReference>
<evidence type="ECO:0000256" key="3">
    <source>
        <dbReference type="ARBA" id="ARBA00022927"/>
    </source>
</evidence>
<dbReference type="Pfam" id="PF09324">
    <property type="entry name" value="Sec7-like_HDS"/>
    <property type="match status" value="1"/>
</dbReference>
<feature type="compositionally biased region" description="Acidic residues" evidence="6">
    <location>
        <begin position="1"/>
        <end position="11"/>
    </location>
</feature>
<dbReference type="OrthoDB" id="18431at2759"/>
<feature type="compositionally biased region" description="Acidic residues" evidence="6">
    <location>
        <begin position="293"/>
        <end position="306"/>
    </location>
</feature>
<dbReference type="Proteomes" id="UP000310189">
    <property type="component" value="Unassembled WGS sequence"/>
</dbReference>
<sequence>MNGTEVEDTQDAQDTPQSNLDNVELSSADVQPEQHDAEEAERHPAEEISPPATSAASPPAPSMTHHSNASVNSLGVNPSTMLLASSLDTLANTRDGKKSPMRDAINKAKDSLHSGEPNLLDIFEPLSLGCYSKSTLATSIDAISKLVGSSLFRNVDLLDQNNSKSSLADKITMTVCDCYSNNTSLDDQIILQIVKALLAIVLYNNPTGLIHHSTLLSAIRTVHDIFKYSKDQGNQMIAQAGLTQMVNVVFSRLRNAYPVQSGTPSTRGTPSISSNAMNGPNFSQDDHSKPIEEEVTPPDTNEEPEELAANTDVDEDGKPAIPTETEQMTLSTFEGRRSFDATPAAQSSDPLNPPVEDISDEELLAKDAFLVFRALCKLNMKSLHKDSEKEIRSPEFRSRLLSLHLIKTILNTHIQVLLDSRIVLHSSNSHEPTQLFNAVKQYLCLSLSRNAPSAIPQLFELCCQIFSRILESMRMNMKREIEVILREIFLPILELKESSSNKQKTILCSTILKNLCQNPQAIVELYLNYDCDRTSLENIYEHLMNALSRIAQAHIPPGPKEATVTSTSEALASFFKSSKSELPPSLNTDALTPAPDASPLAATFSNQAVVQAHILEVAVKRQALDLLRGVLSSLVSWAERGALPVAADSEEAPSSVEGSPTVGVAEFSNSLPTPDIANTFDFPNADDPTQFESAKARKNALIEGLKRFNFKPKRGVAFLLEHGFIKSNKPQDIAYFLLTTEGLNKAQIGEYLGEGEDENIAIMHAFVDAMNFSDMSFVTALRNFLQAFRLPGESQKIDRYMLKFAERYVQHNPSTVFANADTAYVMAYSVILLNTDAYNPQNKRRMTKEEFIKNNRGINDGSDLPEDYLIGVYEDIHSDEIRMKDEMHLHNAPPPPNSNIVNVLSGADRTYQRQQNSMRSEGMANKTEALFKSMLRAQRRSGLKNSETYFSASHYEHVKPMFEVAWTAILSAMSGPLQESDDNETVLICLQGFANAIKISCLFDLELERNAFVTMLAKFTHLNNLAEMKPKHVDAVKVLLEVALHEGNYLKGSWKEILGCVSQLERFHLISNGVDLSAETSSIGRSRSSSTTRKSSNIPRHLVPAESVAADGRALQVTGRGDMVFSATQMLSGDAMVDFSQALAEVSWAEIQQSGNQQHPRLFSLQKLVDICYYNMNRIRLEWSKIWVILGDHFNKVCCHPNPSVSFFAIDALRQLAMRFLEKEELAHFKFQKDFLKPFEHTMIHNANVDAKDIVLRCLQQMLQARSVNIRSGWRTLFAVFAAAAKSSNERICSHAFDIVNSIEKEHLGYLIKFGSFSDLSVCITDFCKVPYQRVSLQAMELLRSSINSMLTAPECPLSRGDVGSIQLGDAQHPPADDPMVIFWFPILFSFYDIVMNGEDLEVRNIALESLFATLKIHGSSFRVDFWDTVCQKVLFPIFSVLKSPVDLSRFNTHEDMTVWLSTTMVQALRDVIDLYTHFFGILESKMEGLLELLKACICQENDTLARIGSSCLQALIESNADRMSDDHWDTITTMFVTLFQNTLASELFNESLRQDLDGADQPPAEPSQSGFTLPLPLASPTIEEGAVLKSTERRTLFKQIITKCVLQLLLIDTMRDLLFNDKVYISIPPSQLLRFVQLLDESYRFANAFNNNQDLRMGLWKVGFMKQLPNLLKQESSSASTLITLLIKMYRDTRQRHVDRRQDISEALIPFGLSVIDGFNELDFETKHRNIAAWTPVVAEIITGVCYFEDEDFEKYLAKVYAPITDIMSKDMGAEVRESLRKFFTRVGKLKVV</sequence>
<dbReference type="PROSITE" id="PS50190">
    <property type="entry name" value="SEC7"/>
    <property type="match status" value="1"/>
</dbReference>
<feature type="region of interest" description="Disordered" evidence="6">
    <location>
        <begin position="1556"/>
        <end position="1578"/>
    </location>
</feature>
<dbReference type="Gene3D" id="1.10.220.20">
    <property type="match status" value="1"/>
</dbReference>
<dbReference type="Pfam" id="PF12783">
    <property type="entry name" value="Sec7-like_HUS"/>
    <property type="match status" value="1"/>
</dbReference>
<dbReference type="PANTHER" id="PTHR10663">
    <property type="entry name" value="GUANYL-NUCLEOTIDE EXCHANGE FACTOR"/>
    <property type="match status" value="1"/>
</dbReference>
<dbReference type="Pfam" id="PF20252">
    <property type="entry name" value="BIG2_C"/>
    <property type="match status" value="1"/>
</dbReference>
<gene>
    <name evidence="8" type="ORF">E3P99_03426</name>
</gene>
<keyword evidence="9" id="KW-1185">Reference proteome</keyword>
<dbReference type="InterPro" id="IPR032691">
    <property type="entry name" value="Mon2/Sec7/BIG1-like_HUS"/>
</dbReference>
<dbReference type="Pfam" id="PF16213">
    <property type="entry name" value="DCB"/>
    <property type="match status" value="1"/>
</dbReference>
<dbReference type="FunFam" id="1.10.220.20:FF:000002">
    <property type="entry name" value="Brefeldin A-inhibited guanine nucleotide-exchange protein 1"/>
    <property type="match status" value="1"/>
</dbReference>
<dbReference type="SMART" id="SM00222">
    <property type="entry name" value="Sec7"/>
    <property type="match status" value="1"/>
</dbReference>
<keyword evidence="2" id="KW-0963">Cytoplasm</keyword>
<dbReference type="InterPro" id="IPR000904">
    <property type="entry name" value="Sec7_dom"/>
</dbReference>
<dbReference type="Gene3D" id="1.10.1000.11">
    <property type="entry name" value="Arf Nucleotide-binding Site Opener,domain 2"/>
    <property type="match status" value="1"/>
</dbReference>
<accession>A0A4T0FK22</accession>